<dbReference type="RefSeq" id="WP_372386432.1">
    <property type="nucleotide sequence ID" value="NZ_JBGNYA010000001.1"/>
</dbReference>
<dbReference type="Proteomes" id="UP001570511">
    <property type="component" value="Unassembled WGS sequence"/>
</dbReference>
<evidence type="ECO:0008006" key="3">
    <source>
        <dbReference type="Google" id="ProtNLM"/>
    </source>
</evidence>
<keyword evidence="2" id="KW-1185">Reference proteome</keyword>
<dbReference type="AlphaFoldDB" id="A0ABD5M657"/>
<gene>
    <name evidence="1" type="ORF">OS889_00010</name>
</gene>
<sequence>MAEKDSRVPFWWLVLFLLLALGAGAAAVFVVGGSLVAGTVGPIALPFL</sequence>
<comment type="caution">
    <text evidence="1">The sequence shown here is derived from an EMBL/GenBank/DDBJ whole genome shotgun (WGS) entry which is preliminary data.</text>
</comment>
<reference evidence="1 2" key="1">
    <citation type="submission" date="2024-08" db="EMBL/GenBank/DDBJ databases">
        <title>Halobellus sp. MBLA0158 whole genome sequence.</title>
        <authorList>
            <person name="Hwang C.Y."/>
            <person name="Cho E.-S."/>
            <person name="Seo M.-J."/>
        </authorList>
    </citation>
    <scope>NUCLEOTIDE SEQUENCE [LARGE SCALE GENOMIC DNA]</scope>
    <source>
        <strain evidence="1 2">MBLA0158</strain>
    </source>
</reference>
<organism evidence="1 2">
    <name type="scientific">Halobellus rubicundus</name>
    <dbReference type="NCBI Taxonomy" id="2996466"/>
    <lineage>
        <taxon>Archaea</taxon>
        <taxon>Methanobacteriati</taxon>
        <taxon>Methanobacteriota</taxon>
        <taxon>Stenosarchaea group</taxon>
        <taxon>Halobacteria</taxon>
        <taxon>Halobacteriales</taxon>
        <taxon>Haloferacaceae</taxon>
        <taxon>Halobellus</taxon>
    </lineage>
</organism>
<dbReference type="EMBL" id="JBGNYA010000001">
    <property type="protein sequence ID" value="MFA1609388.1"/>
    <property type="molecule type" value="Genomic_DNA"/>
</dbReference>
<protein>
    <recommendedName>
        <fullName evidence="3">Cox cluster protein</fullName>
    </recommendedName>
</protein>
<accession>A0ABD5M657</accession>
<evidence type="ECO:0000313" key="1">
    <source>
        <dbReference type="EMBL" id="MFA1609388.1"/>
    </source>
</evidence>
<name>A0ABD5M657_9EURY</name>
<proteinExistence type="predicted"/>
<evidence type="ECO:0000313" key="2">
    <source>
        <dbReference type="Proteomes" id="UP001570511"/>
    </source>
</evidence>